<dbReference type="AlphaFoldDB" id="A0A381QC62"/>
<evidence type="ECO:0000313" key="1">
    <source>
        <dbReference type="EMBL" id="SUZ75657.1"/>
    </source>
</evidence>
<sequence>MICHTVNKPQPCAVQYQGLLRKITLLNRT</sequence>
<protein>
    <submittedName>
        <fullName evidence="1">Uncharacterized protein</fullName>
    </submittedName>
</protein>
<gene>
    <name evidence="1" type="ORF">METZ01_LOCUS28511</name>
</gene>
<name>A0A381QC62_9ZZZZ</name>
<accession>A0A381QC62</accession>
<organism evidence="1">
    <name type="scientific">marine metagenome</name>
    <dbReference type="NCBI Taxonomy" id="408172"/>
    <lineage>
        <taxon>unclassified sequences</taxon>
        <taxon>metagenomes</taxon>
        <taxon>ecological metagenomes</taxon>
    </lineage>
</organism>
<dbReference type="EMBL" id="UINC01001253">
    <property type="protein sequence ID" value="SUZ75657.1"/>
    <property type="molecule type" value="Genomic_DNA"/>
</dbReference>
<proteinExistence type="predicted"/>
<reference evidence="1" key="1">
    <citation type="submission" date="2018-05" db="EMBL/GenBank/DDBJ databases">
        <authorList>
            <person name="Lanie J.A."/>
            <person name="Ng W.-L."/>
            <person name="Kazmierczak K.M."/>
            <person name="Andrzejewski T.M."/>
            <person name="Davidsen T.M."/>
            <person name="Wayne K.J."/>
            <person name="Tettelin H."/>
            <person name="Glass J.I."/>
            <person name="Rusch D."/>
            <person name="Podicherti R."/>
            <person name="Tsui H.-C.T."/>
            <person name="Winkler M.E."/>
        </authorList>
    </citation>
    <scope>NUCLEOTIDE SEQUENCE</scope>
</reference>